<evidence type="ECO:0000313" key="1">
    <source>
        <dbReference type="EMBL" id="PMC63385.1"/>
    </source>
</evidence>
<proteinExistence type="predicted"/>
<reference evidence="1 2" key="1">
    <citation type="submission" date="2017-09" db="EMBL/GenBank/DDBJ databases">
        <title>Bacterial strain isolated from the female urinary microbiota.</title>
        <authorList>
            <person name="Thomas-White K."/>
            <person name="Kumar N."/>
            <person name="Forster S."/>
            <person name="Putonti C."/>
            <person name="Lawley T."/>
            <person name="Wolfe A.J."/>
        </authorList>
    </citation>
    <scope>NUCLEOTIDE SEQUENCE [LARGE SCALE GENOMIC DNA]</scope>
    <source>
        <strain evidence="1 2">UMB0908</strain>
    </source>
</reference>
<accession>A0A2N6T263</accession>
<comment type="caution">
    <text evidence="1">The sequence shown here is derived from an EMBL/GenBank/DDBJ whole genome shotgun (WGS) entry which is preliminary data.</text>
</comment>
<sequence>MLKPTFTDVNAVKFVCQVTNDAESPHLVVSALQEDGTLKRVMELNNYYTNYMGNACDVYLKQSWANRYTAGSLSALSPEEMSGAFGAEGNPRESK</sequence>
<dbReference type="EMBL" id="PNHF01000001">
    <property type="protein sequence ID" value="PMC63385.1"/>
    <property type="molecule type" value="Genomic_DNA"/>
</dbReference>
<organism evidence="1 2">
    <name type="scientific">Corynebacterium xerosis</name>
    <dbReference type="NCBI Taxonomy" id="1725"/>
    <lineage>
        <taxon>Bacteria</taxon>
        <taxon>Bacillati</taxon>
        <taxon>Actinomycetota</taxon>
        <taxon>Actinomycetes</taxon>
        <taxon>Mycobacteriales</taxon>
        <taxon>Corynebacteriaceae</taxon>
        <taxon>Corynebacterium</taxon>
    </lineage>
</organism>
<dbReference type="RefSeq" id="WP_102211743.1">
    <property type="nucleotide sequence ID" value="NZ_PNHF01000001.1"/>
</dbReference>
<protein>
    <submittedName>
        <fullName evidence="1">Uncharacterized protein</fullName>
    </submittedName>
</protein>
<name>A0A2N6T263_9CORY</name>
<dbReference type="AlphaFoldDB" id="A0A2N6T263"/>
<gene>
    <name evidence="1" type="ORF">CJ204_00760</name>
</gene>
<evidence type="ECO:0000313" key="2">
    <source>
        <dbReference type="Proteomes" id="UP000235363"/>
    </source>
</evidence>
<dbReference type="Proteomes" id="UP000235363">
    <property type="component" value="Unassembled WGS sequence"/>
</dbReference>